<gene>
    <name evidence="1" type="ORF">KKP3000_001490</name>
</gene>
<dbReference type="Proteomes" id="UP001579974">
    <property type="component" value="Unassembled WGS sequence"/>
</dbReference>
<comment type="caution">
    <text evidence="1">The sequence shown here is derived from an EMBL/GenBank/DDBJ whole genome shotgun (WGS) entry which is preliminary data.</text>
</comment>
<dbReference type="RefSeq" id="WP_275475870.1">
    <property type="nucleotide sequence ID" value="NZ_CP162940.1"/>
</dbReference>
<evidence type="ECO:0008006" key="3">
    <source>
        <dbReference type="Google" id="ProtNLM"/>
    </source>
</evidence>
<proteinExistence type="predicted"/>
<evidence type="ECO:0000313" key="2">
    <source>
        <dbReference type="Proteomes" id="UP001579974"/>
    </source>
</evidence>
<accession>A0ABV5A9U8</accession>
<reference evidence="1 2" key="1">
    <citation type="journal article" date="2024" name="Int. J. Mol. Sci.">
        <title>Exploration of Alicyclobacillus spp. Genome in Search of Antibiotic Resistance.</title>
        <authorList>
            <person name="Bucka-Kolendo J."/>
            <person name="Kiousi D.E."/>
            <person name="Dekowska A."/>
            <person name="Mikolajczuk-Szczyrba A."/>
            <person name="Karadedos D.M."/>
            <person name="Michael P."/>
            <person name="Galanis A."/>
            <person name="Sokolowska B."/>
        </authorList>
    </citation>
    <scope>NUCLEOTIDE SEQUENCE [LARGE SCALE GENOMIC DNA]</scope>
    <source>
        <strain evidence="1 2">KKP 3000</strain>
    </source>
</reference>
<evidence type="ECO:0000313" key="1">
    <source>
        <dbReference type="EMBL" id="MFB5189050.1"/>
    </source>
</evidence>
<organism evidence="1 2">
    <name type="scientific">Alicyclobacillus fastidiosus</name>
    <dbReference type="NCBI Taxonomy" id="392011"/>
    <lineage>
        <taxon>Bacteria</taxon>
        <taxon>Bacillati</taxon>
        <taxon>Bacillota</taxon>
        <taxon>Bacilli</taxon>
        <taxon>Bacillales</taxon>
        <taxon>Alicyclobacillaceae</taxon>
        <taxon>Alicyclobacillus</taxon>
    </lineage>
</organism>
<keyword evidence="2" id="KW-1185">Reference proteome</keyword>
<name>A0ABV5A9U8_9BACL</name>
<dbReference type="EMBL" id="JBDXSU010000001">
    <property type="protein sequence ID" value="MFB5189050.1"/>
    <property type="molecule type" value="Genomic_DNA"/>
</dbReference>
<sequence>MTPPPVVIQWLRDNNMRAIPNDEYIKIYAENVTMKNQIGQVKEYCEALVR</sequence>
<protein>
    <recommendedName>
        <fullName evidence="3">Ig-like domain-containing protein</fullName>
    </recommendedName>
</protein>